<organism evidence="2 3">
    <name type="scientific">Komagataella pastoris</name>
    <name type="common">Yeast</name>
    <name type="synonym">Pichia pastoris</name>
    <dbReference type="NCBI Taxonomy" id="4922"/>
    <lineage>
        <taxon>Eukaryota</taxon>
        <taxon>Fungi</taxon>
        <taxon>Dikarya</taxon>
        <taxon>Ascomycota</taxon>
        <taxon>Saccharomycotina</taxon>
        <taxon>Pichiomycetes</taxon>
        <taxon>Pichiales</taxon>
        <taxon>Pichiaceae</taxon>
        <taxon>Komagataella</taxon>
    </lineage>
</organism>
<keyword evidence="1" id="KW-1133">Transmembrane helix</keyword>
<evidence type="ECO:0000256" key="1">
    <source>
        <dbReference type="SAM" id="Phobius"/>
    </source>
</evidence>
<reference evidence="2 3" key="1">
    <citation type="submission" date="2016-02" db="EMBL/GenBank/DDBJ databases">
        <title>Comparative genomic and transcriptomic foundation for Pichia pastoris.</title>
        <authorList>
            <person name="Love K.R."/>
            <person name="Shah K.A."/>
            <person name="Whittaker C.A."/>
            <person name="Wu J."/>
            <person name="Bartlett M.C."/>
            <person name="Ma D."/>
            <person name="Leeson R.L."/>
            <person name="Priest M."/>
            <person name="Young S.K."/>
            <person name="Love J.C."/>
        </authorList>
    </citation>
    <scope>NUCLEOTIDE SEQUENCE [LARGE SCALE GENOMIC DNA]</scope>
    <source>
        <strain evidence="2 3">ATCC 28485</strain>
    </source>
</reference>
<name>A0A1B2JE71_PICPA</name>
<evidence type="ECO:0000313" key="3">
    <source>
        <dbReference type="Proteomes" id="UP000094565"/>
    </source>
</evidence>
<sequence>MGAAFRGIIVPAIKIVAKFASPCTYKKCTAVSCHVSKCGYAQFLPPNAAFFADFLIDLLLSVSSDILAHMRTALVIICWYATCAGICLLKQILHFTSAFKNDLVFVWA</sequence>
<dbReference type="Proteomes" id="UP000094565">
    <property type="component" value="Chromosome 2"/>
</dbReference>
<gene>
    <name evidence="2" type="ORF">ATY40_BA7502965</name>
</gene>
<keyword evidence="3" id="KW-1185">Reference proteome</keyword>
<dbReference type="AlphaFoldDB" id="A0A1B2JE71"/>
<dbReference type="EMBL" id="CP014585">
    <property type="protein sequence ID" value="ANZ76263.1"/>
    <property type="molecule type" value="Genomic_DNA"/>
</dbReference>
<proteinExistence type="predicted"/>
<feature type="transmembrane region" description="Helical" evidence="1">
    <location>
        <begin position="68"/>
        <end position="89"/>
    </location>
</feature>
<evidence type="ECO:0000313" key="2">
    <source>
        <dbReference type="EMBL" id="ANZ76263.1"/>
    </source>
</evidence>
<keyword evidence="1" id="KW-0812">Transmembrane</keyword>
<accession>A0A1B2JE71</accession>
<protein>
    <submittedName>
        <fullName evidence="2">BA75_02965T0</fullName>
    </submittedName>
</protein>
<keyword evidence="1" id="KW-0472">Membrane</keyword>